<comment type="caution">
    <text evidence="1">The sequence shown here is derived from an EMBL/GenBank/DDBJ whole genome shotgun (WGS) entry which is preliminary data.</text>
</comment>
<gene>
    <name evidence="1" type="ORF">Pint_04539</name>
</gene>
<dbReference type="EMBL" id="CM047738">
    <property type="protein sequence ID" value="KAJ0044354.1"/>
    <property type="molecule type" value="Genomic_DNA"/>
</dbReference>
<evidence type="ECO:0000313" key="2">
    <source>
        <dbReference type="Proteomes" id="UP001163603"/>
    </source>
</evidence>
<accession>A0ACC0Z079</accession>
<protein>
    <submittedName>
        <fullName evidence="1">Uncharacterized protein</fullName>
    </submittedName>
</protein>
<reference evidence="2" key="1">
    <citation type="journal article" date="2023" name="G3 (Bethesda)">
        <title>Genome assembly and association tests identify interacting loci associated with vigor, precocity, and sex in interspecific pistachio rootstocks.</title>
        <authorList>
            <person name="Palmer W."/>
            <person name="Jacygrad E."/>
            <person name="Sagayaradj S."/>
            <person name="Cavanaugh K."/>
            <person name="Han R."/>
            <person name="Bertier L."/>
            <person name="Beede B."/>
            <person name="Kafkas S."/>
            <person name="Golino D."/>
            <person name="Preece J."/>
            <person name="Michelmore R."/>
        </authorList>
    </citation>
    <scope>NUCLEOTIDE SEQUENCE [LARGE SCALE GENOMIC DNA]</scope>
</reference>
<evidence type="ECO:0000313" key="1">
    <source>
        <dbReference type="EMBL" id="KAJ0044354.1"/>
    </source>
</evidence>
<sequence length="383" mass="43158">MAINLVEVKRGIMLPDGLIYPNLQILILDAYRYGLTLSNASDAFFEGMKGLKVLTLTHVHLSMKSLQFLTNLRTLHLKYCILEGISSLGKLKSLEILSLEGSVFDELPDELGELNQLRLLDLFECFTLKRIPPNVLRRLSHLEELYIGSRSYSSWAGEGMDAETSNVSLSELNSLSRLTHLLLHIHDECLPKDFAFSSTLQSYEIKVNDFSEYPLWFGRTTIAKKKFSKSRILNIGSGKLTTFAAFKALYPTLEHFKSSKIEDCENIVPTIDPMGLIELKSLQLQFCRNLKCIVDASLRQVPATAFSNLVELSLYELREELVLRRFGNSAPSFIVELEAVMKTAIEASKTSKEDGSAEYPTELNVSPQTNSKFSDVLPPYIEQ</sequence>
<dbReference type="Proteomes" id="UP001163603">
    <property type="component" value="Chromosome 3"/>
</dbReference>
<organism evidence="1 2">
    <name type="scientific">Pistacia integerrima</name>
    <dbReference type="NCBI Taxonomy" id="434235"/>
    <lineage>
        <taxon>Eukaryota</taxon>
        <taxon>Viridiplantae</taxon>
        <taxon>Streptophyta</taxon>
        <taxon>Embryophyta</taxon>
        <taxon>Tracheophyta</taxon>
        <taxon>Spermatophyta</taxon>
        <taxon>Magnoliopsida</taxon>
        <taxon>eudicotyledons</taxon>
        <taxon>Gunneridae</taxon>
        <taxon>Pentapetalae</taxon>
        <taxon>rosids</taxon>
        <taxon>malvids</taxon>
        <taxon>Sapindales</taxon>
        <taxon>Anacardiaceae</taxon>
        <taxon>Pistacia</taxon>
    </lineage>
</organism>
<proteinExistence type="predicted"/>
<name>A0ACC0Z079_9ROSI</name>
<keyword evidence="2" id="KW-1185">Reference proteome</keyword>